<dbReference type="OrthoDB" id="4106306at2759"/>
<dbReference type="AlphaFoldDB" id="A0A0N1P0J7"/>
<sequence length="277" mass="32092">MSETATAEAAYYEHTLTHRPLDPVSRYTPHPGLAQITSKLLTLPAEIRARIYHHAFQGNRVAVTSVRGCYCGSVATGPYRDDLNWMLKLPRWGELSYEVRRAFIGEALWEIHCEKAFEAFVARFRYLSNGNDALLRQVRHIKVNVFEIIRESWLVETNVFGPALRSITFGPWQKGWTIDVPNAVESPDELSDEKLMVRVTHAINTKHGYGFLKEAWEKGRVQRGGWKALFLFPIRYHVKQKDGKKRWQMQTWRADLDEGVIEKDWKDVHLVQEATLD</sequence>
<evidence type="ECO:0000313" key="2">
    <source>
        <dbReference type="Proteomes" id="UP000038010"/>
    </source>
</evidence>
<dbReference type="VEuPathDB" id="FungiDB:AB675_9560"/>
<protein>
    <submittedName>
        <fullName evidence="1">Uncharacterized protein</fullName>
    </submittedName>
</protein>
<dbReference type="GeneID" id="28741985"/>
<keyword evidence="2" id="KW-1185">Reference proteome</keyword>
<gene>
    <name evidence="1" type="ORF">AB675_9560</name>
</gene>
<dbReference type="Proteomes" id="UP000038010">
    <property type="component" value="Unassembled WGS sequence"/>
</dbReference>
<comment type="caution">
    <text evidence="1">The sequence shown here is derived from an EMBL/GenBank/DDBJ whole genome shotgun (WGS) entry which is preliminary data.</text>
</comment>
<evidence type="ECO:0000313" key="1">
    <source>
        <dbReference type="EMBL" id="KPI42354.1"/>
    </source>
</evidence>
<proteinExistence type="predicted"/>
<dbReference type="RefSeq" id="XP_018002317.1">
    <property type="nucleotide sequence ID" value="XM_018150105.1"/>
</dbReference>
<reference evidence="1 2" key="1">
    <citation type="submission" date="2015-06" db="EMBL/GenBank/DDBJ databases">
        <title>Draft genome of the ant-associated black yeast Phialophora attae CBS 131958.</title>
        <authorList>
            <person name="Moreno L.F."/>
            <person name="Stielow B.J."/>
            <person name="de Hoog S."/>
            <person name="Vicente V.A."/>
            <person name="Weiss V.A."/>
            <person name="de Vries M."/>
            <person name="Cruz L.M."/>
            <person name="Souza E.M."/>
        </authorList>
    </citation>
    <scope>NUCLEOTIDE SEQUENCE [LARGE SCALE GENOMIC DNA]</scope>
    <source>
        <strain evidence="1 2">CBS 131958</strain>
    </source>
</reference>
<name>A0A0N1P0J7_9EURO</name>
<accession>A0A0N1P0J7</accession>
<dbReference type="EMBL" id="LFJN01000007">
    <property type="protein sequence ID" value="KPI42354.1"/>
    <property type="molecule type" value="Genomic_DNA"/>
</dbReference>
<organism evidence="1 2">
    <name type="scientific">Cyphellophora attinorum</name>
    <dbReference type="NCBI Taxonomy" id="1664694"/>
    <lineage>
        <taxon>Eukaryota</taxon>
        <taxon>Fungi</taxon>
        <taxon>Dikarya</taxon>
        <taxon>Ascomycota</taxon>
        <taxon>Pezizomycotina</taxon>
        <taxon>Eurotiomycetes</taxon>
        <taxon>Chaetothyriomycetidae</taxon>
        <taxon>Chaetothyriales</taxon>
        <taxon>Cyphellophoraceae</taxon>
        <taxon>Cyphellophora</taxon>
    </lineage>
</organism>